<keyword evidence="2" id="KW-1185">Reference proteome</keyword>
<dbReference type="EMBL" id="WOCE01000018">
    <property type="protein sequence ID" value="KAE9594548.1"/>
    <property type="molecule type" value="Genomic_DNA"/>
</dbReference>
<reference evidence="2" key="1">
    <citation type="journal article" date="2020" name="Nat. Commun.">
        <title>Genome sequence of the cluster root forming white lupin.</title>
        <authorList>
            <person name="Hufnagel B."/>
            <person name="Marques A."/>
            <person name="Soriano A."/>
            <person name="Marques L."/>
            <person name="Divol F."/>
            <person name="Doumas P."/>
            <person name="Sallet E."/>
            <person name="Mancinotti D."/>
            <person name="Carrere S."/>
            <person name="Marande W."/>
            <person name="Arribat S."/>
            <person name="Keller J."/>
            <person name="Huneau C."/>
            <person name="Blein T."/>
            <person name="Aime D."/>
            <person name="Laguerre M."/>
            <person name="Taylor J."/>
            <person name="Schubert V."/>
            <person name="Nelson M."/>
            <person name="Geu-Flores F."/>
            <person name="Crespi M."/>
            <person name="Gallardo-Guerrero K."/>
            <person name="Delaux P.-M."/>
            <person name="Salse J."/>
            <person name="Berges H."/>
            <person name="Guyot R."/>
            <person name="Gouzy J."/>
            <person name="Peret B."/>
        </authorList>
    </citation>
    <scope>NUCLEOTIDE SEQUENCE [LARGE SCALE GENOMIC DNA]</scope>
    <source>
        <strain evidence="2">cv. Amiga</strain>
    </source>
</reference>
<accession>A0A6A4P5Y2</accession>
<gene>
    <name evidence="1" type="ORF">Lalb_Chr18g0054951</name>
</gene>
<evidence type="ECO:0000313" key="2">
    <source>
        <dbReference type="Proteomes" id="UP000447434"/>
    </source>
</evidence>
<name>A0A6A4P5Y2_LUPAL</name>
<dbReference type="AlphaFoldDB" id="A0A6A4P5Y2"/>
<proteinExistence type="predicted"/>
<dbReference type="Proteomes" id="UP000447434">
    <property type="component" value="Chromosome 18"/>
</dbReference>
<comment type="caution">
    <text evidence="1">The sequence shown here is derived from an EMBL/GenBank/DDBJ whole genome shotgun (WGS) entry which is preliminary data.</text>
</comment>
<sequence>MEKNLKIVFLVVLFIVTVCHGEVEIAQISTNVICHTDDDCKKVLNCSAIFPPKRGCTRVVCINGGCSCVCKLSEIQEIKL</sequence>
<protein>
    <submittedName>
        <fullName evidence="1">Uncharacterized protein</fullName>
    </submittedName>
</protein>
<evidence type="ECO:0000313" key="1">
    <source>
        <dbReference type="EMBL" id="KAE9594548.1"/>
    </source>
</evidence>
<organism evidence="1 2">
    <name type="scientific">Lupinus albus</name>
    <name type="common">White lupine</name>
    <name type="synonym">Lupinus termis</name>
    <dbReference type="NCBI Taxonomy" id="3870"/>
    <lineage>
        <taxon>Eukaryota</taxon>
        <taxon>Viridiplantae</taxon>
        <taxon>Streptophyta</taxon>
        <taxon>Embryophyta</taxon>
        <taxon>Tracheophyta</taxon>
        <taxon>Spermatophyta</taxon>
        <taxon>Magnoliopsida</taxon>
        <taxon>eudicotyledons</taxon>
        <taxon>Gunneridae</taxon>
        <taxon>Pentapetalae</taxon>
        <taxon>rosids</taxon>
        <taxon>fabids</taxon>
        <taxon>Fabales</taxon>
        <taxon>Fabaceae</taxon>
        <taxon>Papilionoideae</taxon>
        <taxon>50 kb inversion clade</taxon>
        <taxon>genistoids sensu lato</taxon>
        <taxon>core genistoids</taxon>
        <taxon>Genisteae</taxon>
        <taxon>Lupinus</taxon>
    </lineage>
</organism>